<comment type="caution">
    <text evidence="1">The sequence shown here is derived from an EMBL/GenBank/DDBJ whole genome shotgun (WGS) entry which is preliminary data.</text>
</comment>
<dbReference type="AlphaFoldDB" id="A0A840QKL4"/>
<gene>
    <name evidence="1" type="ORF">HNQ41_000057</name>
</gene>
<organism evidence="1 2">
    <name type="scientific">Texcoconibacillus texcoconensis</name>
    <dbReference type="NCBI Taxonomy" id="1095777"/>
    <lineage>
        <taxon>Bacteria</taxon>
        <taxon>Bacillati</taxon>
        <taxon>Bacillota</taxon>
        <taxon>Bacilli</taxon>
        <taxon>Bacillales</taxon>
        <taxon>Bacillaceae</taxon>
        <taxon>Texcoconibacillus</taxon>
    </lineage>
</organism>
<protein>
    <submittedName>
        <fullName evidence="1">Uncharacterized protein</fullName>
    </submittedName>
</protein>
<evidence type="ECO:0000313" key="2">
    <source>
        <dbReference type="Proteomes" id="UP000551878"/>
    </source>
</evidence>
<accession>A0A840QKL4</accession>
<evidence type="ECO:0000313" key="1">
    <source>
        <dbReference type="EMBL" id="MBB5171917.1"/>
    </source>
</evidence>
<proteinExistence type="predicted"/>
<name>A0A840QKL4_9BACI</name>
<reference evidence="1 2" key="1">
    <citation type="submission" date="2020-08" db="EMBL/GenBank/DDBJ databases">
        <title>Genomic Encyclopedia of Type Strains, Phase IV (KMG-IV): sequencing the most valuable type-strain genomes for metagenomic binning, comparative biology and taxonomic classification.</title>
        <authorList>
            <person name="Goeker M."/>
        </authorList>
    </citation>
    <scope>NUCLEOTIDE SEQUENCE [LARGE SCALE GENOMIC DNA]</scope>
    <source>
        <strain evidence="1 2">DSM 24696</strain>
    </source>
</reference>
<dbReference type="EMBL" id="JACHHB010000001">
    <property type="protein sequence ID" value="MBB5171917.1"/>
    <property type="molecule type" value="Genomic_DNA"/>
</dbReference>
<sequence length="45" mass="5026">MVGVPLITGKQMGVYERFPEVSRLFGDSTPMGEGNKTFILPQRKI</sequence>
<keyword evidence="2" id="KW-1185">Reference proteome</keyword>
<dbReference type="Proteomes" id="UP000551878">
    <property type="component" value="Unassembled WGS sequence"/>
</dbReference>